<dbReference type="PIRSF" id="PIRSF000422">
    <property type="entry name" value="N-terminal-AcTrfase-A_aux_su"/>
    <property type="match status" value="1"/>
</dbReference>
<dbReference type="OrthoDB" id="10263032at2759"/>
<dbReference type="InterPro" id="IPR011990">
    <property type="entry name" value="TPR-like_helical_dom_sf"/>
</dbReference>
<evidence type="ECO:0000256" key="2">
    <source>
        <dbReference type="ARBA" id="ARBA00022803"/>
    </source>
</evidence>
<evidence type="ECO:0000256" key="1">
    <source>
        <dbReference type="ARBA" id="ARBA00022737"/>
    </source>
</evidence>
<reference evidence="5" key="1">
    <citation type="submission" date="2022-07" db="EMBL/GenBank/DDBJ databases">
        <title>Genome Sequence of Agrocybe chaxingu.</title>
        <authorList>
            <person name="Buettner E."/>
        </authorList>
    </citation>
    <scope>NUCLEOTIDE SEQUENCE</scope>
    <source>
        <strain evidence="5">MP-N11</strain>
    </source>
</reference>
<dbReference type="SMART" id="SM00028">
    <property type="entry name" value="TPR"/>
    <property type="match status" value="6"/>
</dbReference>
<keyword evidence="1" id="KW-0677">Repeat</keyword>
<dbReference type="GO" id="GO:0031415">
    <property type="term" value="C:NatA complex"/>
    <property type="evidence" value="ECO:0007669"/>
    <property type="project" value="TreeGrafter"/>
</dbReference>
<dbReference type="EMBL" id="JANKHO010001255">
    <property type="protein sequence ID" value="KAJ3502625.1"/>
    <property type="molecule type" value="Genomic_DNA"/>
</dbReference>
<dbReference type="InterPro" id="IPR021183">
    <property type="entry name" value="NatA_aux_su"/>
</dbReference>
<dbReference type="PANTHER" id="PTHR22767:SF2">
    <property type="entry name" value="N(ALPHA)-ACETYLTRANSFERASE 15_16, ISOFORM A"/>
    <property type="match status" value="1"/>
</dbReference>
<sequence>MSKALAKRNPLPSKEATLFKELLTLYETRQLKKGLKTAEQILKKFPEHGETLCMKGLLLTHMGRREEGIDLVKKGVRLDLMSHICWHVFGLIQKADKNYEEALKSYTQALKFDKENMNLLRDSAQLQTHLRLFENLVDTRHTILRLRPNLRQNWVALAVAHHLNGQFAEARKVLEHYLRSLKNVTDADIEHSETLLYYVSVLEELGEFQEALSVLNQNARSRSIIDRTAILERRARLLSKLRSPEAEDAWHALIEHNPDNYDSYRGYLADKGIDLDTPSREALSTLQKFAELLTRATAPRRLQLNITSGSDFHDLAKTYITRGVEKGIPSLFADLKALYADKEKQAAIEDIADSLREEYAPSDSPSKNIEPTTYLWTLYFLAQHYSYLSQHSKALTLLSEALLHTPTLPELHLLRGRVLKRSGDFLGAVRAVNDARALDGQDRFLNTKCGKYLLRAGCVEDAERIFGMFTKKDAISPAVDLDDMQSLLFLLEEADAYRHLNKPNMALKRYMAVKKVFDEYEDDQFDFHGYNLRKFTIGIYFNLLKWEDQLRSHPAYVKAAIEASKIFVSLHDDPSILKSLTSSSTSPDPDALSPRRTPGPPSRINHFLHHFVGPLSDAEKKAKSKAKKAAKKVQEHPDKSQQNQNASADKDLEPAPPKDDDPDGMKLLATPDPLEQAAKLLQPIVKQLETKGTISDRRSKEGKTKSDVDVWTAVYDVAIRRKKLLQAVGALNHAKALNPHHPALHIRLVDLKQRASSLPQPPSSPIGSVFTSSISELLPDELSLETYNSQYLQQHSSNPNAVLACARVSQLLGAPLPDVEATVFGIFAEEVELDILTALETLSFLSFLKSARVDEFKVKSQERFPLSTAFKSSEEQAALKAQIFVVSTVDGSESAQDGKDVVEVVP</sequence>
<evidence type="ECO:0000256" key="4">
    <source>
        <dbReference type="SAM" id="MobiDB-lite"/>
    </source>
</evidence>
<dbReference type="Pfam" id="PF13181">
    <property type="entry name" value="TPR_8"/>
    <property type="match status" value="1"/>
</dbReference>
<evidence type="ECO:0000313" key="6">
    <source>
        <dbReference type="Proteomes" id="UP001148786"/>
    </source>
</evidence>
<dbReference type="AlphaFoldDB" id="A0A9W8JUR3"/>
<evidence type="ECO:0000256" key="3">
    <source>
        <dbReference type="PROSITE-ProRule" id="PRU00339"/>
    </source>
</evidence>
<keyword evidence="6" id="KW-1185">Reference proteome</keyword>
<keyword evidence="2 3" id="KW-0802">TPR repeat</keyword>
<dbReference type="FunFam" id="1.25.40.1040:FF:000003">
    <property type="entry name" value="N-terminal acetyltransferase A, auxiliary subunit"/>
    <property type="match status" value="1"/>
</dbReference>
<dbReference type="InterPro" id="IPR019734">
    <property type="entry name" value="TPR_rpt"/>
</dbReference>
<gene>
    <name evidence="5" type="ORF">NLJ89_g8800</name>
</gene>
<proteinExistence type="predicted"/>
<dbReference type="PROSITE" id="PS50005">
    <property type="entry name" value="TPR"/>
    <property type="match status" value="1"/>
</dbReference>
<dbReference type="Pfam" id="PF12569">
    <property type="entry name" value="NatA_aux_su"/>
    <property type="match status" value="1"/>
</dbReference>
<dbReference type="Gene3D" id="1.25.40.1010">
    <property type="match status" value="1"/>
</dbReference>
<protein>
    <submittedName>
        <fullName evidence="5">Uncharacterized protein</fullName>
    </submittedName>
</protein>
<organism evidence="5 6">
    <name type="scientific">Agrocybe chaxingu</name>
    <dbReference type="NCBI Taxonomy" id="84603"/>
    <lineage>
        <taxon>Eukaryota</taxon>
        <taxon>Fungi</taxon>
        <taxon>Dikarya</taxon>
        <taxon>Basidiomycota</taxon>
        <taxon>Agaricomycotina</taxon>
        <taxon>Agaricomycetes</taxon>
        <taxon>Agaricomycetidae</taxon>
        <taxon>Agaricales</taxon>
        <taxon>Agaricineae</taxon>
        <taxon>Strophariaceae</taxon>
        <taxon>Agrocybe</taxon>
    </lineage>
</organism>
<feature type="repeat" description="TPR" evidence="3">
    <location>
        <begin position="83"/>
        <end position="116"/>
    </location>
</feature>
<accession>A0A9W8JUR3</accession>
<feature type="region of interest" description="Disordered" evidence="4">
    <location>
        <begin position="579"/>
        <end position="669"/>
    </location>
</feature>
<feature type="compositionally biased region" description="Low complexity" evidence="4">
    <location>
        <begin position="579"/>
        <end position="594"/>
    </location>
</feature>
<dbReference type="PANTHER" id="PTHR22767">
    <property type="entry name" value="N-TERMINAL ACETYLTRANSFERASE-RELATED"/>
    <property type="match status" value="1"/>
</dbReference>
<dbReference type="Proteomes" id="UP001148786">
    <property type="component" value="Unassembled WGS sequence"/>
</dbReference>
<comment type="caution">
    <text evidence="5">The sequence shown here is derived from an EMBL/GenBank/DDBJ whole genome shotgun (WGS) entry which is preliminary data.</text>
</comment>
<dbReference type="Gene3D" id="1.25.40.1040">
    <property type="match status" value="1"/>
</dbReference>
<feature type="compositionally biased region" description="Basic and acidic residues" evidence="4">
    <location>
        <begin position="648"/>
        <end position="659"/>
    </location>
</feature>
<feature type="compositionally biased region" description="Basic residues" evidence="4">
    <location>
        <begin position="622"/>
        <end position="631"/>
    </location>
</feature>
<name>A0A9W8JUR3_9AGAR</name>
<evidence type="ECO:0000313" key="5">
    <source>
        <dbReference type="EMBL" id="KAJ3502625.1"/>
    </source>
</evidence>
<dbReference type="SUPFAM" id="SSF48452">
    <property type="entry name" value="TPR-like"/>
    <property type="match status" value="2"/>
</dbReference>